<dbReference type="AlphaFoldDB" id="A0A9D1EKR3"/>
<organism evidence="4 5">
    <name type="scientific">Candidatus Egerieimonas intestinavium</name>
    <dbReference type="NCBI Taxonomy" id="2840777"/>
    <lineage>
        <taxon>Bacteria</taxon>
        <taxon>Bacillati</taxon>
        <taxon>Bacillota</taxon>
        <taxon>Clostridia</taxon>
        <taxon>Lachnospirales</taxon>
        <taxon>Lachnospiraceae</taxon>
        <taxon>Lachnospiraceae incertae sedis</taxon>
        <taxon>Candidatus Egerieimonas</taxon>
    </lineage>
</organism>
<sequence length="422" mass="46793">MHGQLMPAELTAQVRDKYYYVDIDPFTNKKRLFFDNSGGSFRLKDASKRFQEVDDLPNCGGHGGAASNYLDSLRTQACKDLSTMFNAKDGCIVTSMTASIIIYDVSDCIISNIPGTNVVTTQLEHPSAFDGCAAFAEKYGKELRVAKTDPRTGSIDPMEVVKLVDKDTCLLSVIMTSNITGAVLDIETIVREARKIKPDLYIICDSVQHTPHGLFDMQTCPVDAVNFAPYKFGGIRGLGAGWISERVMNLPHRKLIQERQDNWEMGGCAPAQYAALSAIFDYVCWLGSNFIDTDNRRDLYVEGMTRITLHERALLDRLLHGSAEVPGVLDIPGVHCAVEMDNLAERDLIVPLVFDNMTCEEASRAYEENGVVVHERTDASLYSARQVNSIGKHGIVRISPLHCHTFDDIDEFLKITAKIAAK</sequence>
<dbReference type="InterPro" id="IPR015424">
    <property type="entry name" value="PyrdxlP-dep_Trfase"/>
</dbReference>
<keyword evidence="4" id="KW-0808">Transferase</keyword>
<gene>
    <name evidence="4" type="ORF">IAB98_08585</name>
</gene>
<name>A0A9D1EKR3_9FIRM</name>
<evidence type="ECO:0000256" key="2">
    <source>
        <dbReference type="ARBA" id="ARBA00022898"/>
    </source>
</evidence>
<keyword evidence="2" id="KW-0663">Pyridoxal phosphate</keyword>
<dbReference type="Gene3D" id="3.90.1150.10">
    <property type="entry name" value="Aspartate Aminotransferase, domain 1"/>
    <property type="match status" value="1"/>
</dbReference>
<proteinExistence type="predicted"/>
<dbReference type="PANTHER" id="PTHR43586">
    <property type="entry name" value="CYSTEINE DESULFURASE"/>
    <property type="match status" value="1"/>
</dbReference>
<dbReference type="Pfam" id="PF00266">
    <property type="entry name" value="Aminotran_5"/>
    <property type="match status" value="1"/>
</dbReference>
<dbReference type="InterPro" id="IPR000192">
    <property type="entry name" value="Aminotrans_V_dom"/>
</dbReference>
<feature type="domain" description="Aminotransferase class V" evidence="3">
    <location>
        <begin position="68"/>
        <end position="248"/>
    </location>
</feature>
<evidence type="ECO:0000313" key="5">
    <source>
        <dbReference type="Proteomes" id="UP000886841"/>
    </source>
</evidence>
<comment type="cofactor">
    <cofactor evidence="1">
        <name>pyridoxal 5'-phosphate</name>
        <dbReference type="ChEBI" id="CHEBI:597326"/>
    </cofactor>
</comment>
<dbReference type="PANTHER" id="PTHR43586:SF8">
    <property type="entry name" value="CYSTEINE DESULFURASE 1, CHLOROPLASTIC"/>
    <property type="match status" value="1"/>
</dbReference>
<dbReference type="InterPro" id="IPR015422">
    <property type="entry name" value="PyrdxlP-dep_Trfase_small"/>
</dbReference>
<dbReference type="InterPro" id="IPR015421">
    <property type="entry name" value="PyrdxlP-dep_Trfase_major"/>
</dbReference>
<accession>A0A9D1EKR3</accession>
<reference evidence="4" key="1">
    <citation type="submission" date="2020-10" db="EMBL/GenBank/DDBJ databases">
        <authorList>
            <person name="Gilroy R."/>
        </authorList>
    </citation>
    <scope>NUCLEOTIDE SEQUENCE</scope>
    <source>
        <strain evidence="4">ChiSxjej1B13-7041</strain>
    </source>
</reference>
<protein>
    <submittedName>
        <fullName evidence="4">Aminotransferase class V-fold PLP-dependent enzyme</fullName>
    </submittedName>
</protein>
<dbReference type="Proteomes" id="UP000886841">
    <property type="component" value="Unassembled WGS sequence"/>
</dbReference>
<evidence type="ECO:0000313" key="4">
    <source>
        <dbReference type="EMBL" id="HIR93457.1"/>
    </source>
</evidence>
<dbReference type="SUPFAM" id="SSF53383">
    <property type="entry name" value="PLP-dependent transferases"/>
    <property type="match status" value="1"/>
</dbReference>
<evidence type="ECO:0000259" key="3">
    <source>
        <dbReference type="Pfam" id="PF00266"/>
    </source>
</evidence>
<evidence type="ECO:0000256" key="1">
    <source>
        <dbReference type="ARBA" id="ARBA00001933"/>
    </source>
</evidence>
<keyword evidence="4" id="KW-0032">Aminotransferase</keyword>
<dbReference type="GO" id="GO:0008483">
    <property type="term" value="F:transaminase activity"/>
    <property type="evidence" value="ECO:0007669"/>
    <property type="project" value="UniProtKB-KW"/>
</dbReference>
<reference evidence="4" key="2">
    <citation type="journal article" date="2021" name="PeerJ">
        <title>Extensive microbial diversity within the chicken gut microbiome revealed by metagenomics and culture.</title>
        <authorList>
            <person name="Gilroy R."/>
            <person name="Ravi A."/>
            <person name="Getino M."/>
            <person name="Pursley I."/>
            <person name="Horton D.L."/>
            <person name="Alikhan N.F."/>
            <person name="Baker D."/>
            <person name="Gharbi K."/>
            <person name="Hall N."/>
            <person name="Watson M."/>
            <person name="Adriaenssens E.M."/>
            <person name="Foster-Nyarko E."/>
            <person name="Jarju S."/>
            <person name="Secka A."/>
            <person name="Antonio M."/>
            <person name="Oren A."/>
            <person name="Chaudhuri R.R."/>
            <person name="La Ragione R."/>
            <person name="Hildebrand F."/>
            <person name="Pallen M.J."/>
        </authorList>
    </citation>
    <scope>NUCLEOTIDE SEQUENCE</scope>
    <source>
        <strain evidence="4">ChiSxjej1B13-7041</strain>
    </source>
</reference>
<dbReference type="Gene3D" id="3.40.640.10">
    <property type="entry name" value="Type I PLP-dependent aspartate aminotransferase-like (Major domain)"/>
    <property type="match status" value="1"/>
</dbReference>
<dbReference type="EMBL" id="DVHU01000078">
    <property type="protein sequence ID" value="HIR93457.1"/>
    <property type="molecule type" value="Genomic_DNA"/>
</dbReference>
<comment type="caution">
    <text evidence="4">The sequence shown here is derived from an EMBL/GenBank/DDBJ whole genome shotgun (WGS) entry which is preliminary data.</text>
</comment>